<sequence>MCRYPPDEYESYNRDHHHHHHHHQQQLHGRATNYNGRNGKGFTNPCDASSSPSSKQGTGIIYVFSFLVLLAVTSICYFAYHASSPSSSPFSYYENYHFEEDENVVFDEKEVKHWFGVPTLEEVWGLSSSSFGDPDDATPTKKGLRGSRGQKQPPTNNSNNTQKPTNVSPKTNELHPRPIVVAGPSGVGKGTLINKILEKYNSIPIQKDQTKDYFGFSVSHTTRQPRPGEVDGTHYHYTTMDHMKEMVKHDEFVEYAEVHGNMYGTR</sequence>
<name>A0A7S4QCM8_9STRA</name>
<protein>
    <recommendedName>
        <fullName evidence="6">Guanylate kinase-like domain-containing protein</fullName>
    </recommendedName>
</protein>
<evidence type="ECO:0000259" key="6">
    <source>
        <dbReference type="PROSITE" id="PS50052"/>
    </source>
</evidence>
<keyword evidence="3" id="KW-0418">Kinase</keyword>
<keyword evidence="5" id="KW-0812">Transmembrane</keyword>
<organism evidence="7">
    <name type="scientific">Ditylum brightwellii</name>
    <dbReference type="NCBI Taxonomy" id="49249"/>
    <lineage>
        <taxon>Eukaryota</taxon>
        <taxon>Sar</taxon>
        <taxon>Stramenopiles</taxon>
        <taxon>Ochrophyta</taxon>
        <taxon>Bacillariophyta</taxon>
        <taxon>Mediophyceae</taxon>
        <taxon>Lithodesmiophycidae</taxon>
        <taxon>Lithodesmiales</taxon>
        <taxon>Lithodesmiaceae</taxon>
        <taxon>Ditylum</taxon>
    </lineage>
</organism>
<feature type="domain" description="Guanylate kinase-like" evidence="6">
    <location>
        <begin position="176"/>
        <end position="266"/>
    </location>
</feature>
<comment type="similarity">
    <text evidence="1">Belongs to the guanylate kinase family.</text>
</comment>
<evidence type="ECO:0000256" key="5">
    <source>
        <dbReference type="SAM" id="Phobius"/>
    </source>
</evidence>
<feature type="region of interest" description="Disordered" evidence="4">
    <location>
        <begin position="128"/>
        <end position="183"/>
    </location>
</feature>
<keyword evidence="5" id="KW-1133">Transmembrane helix</keyword>
<reference evidence="7" key="1">
    <citation type="submission" date="2021-01" db="EMBL/GenBank/DDBJ databases">
        <authorList>
            <person name="Corre E."/>
            <person name="Pelletier E."/>
            <person name="Niang G."/>
            <person name="Scheremetjew M."/>
            <person name="Finn R."/>
            <person name="Kale V."/>
            <person name="Holt S."/>
            <person name="Cochrane G."/>
            <person name="Meng A."/>
            <person name="Brown T."/>
            <person name="Cohen L."/>
        </authorList>
    </citation>
    <scope>NUCLEOTIDE SEQUENCE</scope>
    <source>
        <strain evidence="7">GSO104</strain>
    </source>
</reference>
<dbReference type="PANTHER" id="PTHR23117">
    <property type="entry name" value="GUANYLATE KINASE-RELATED"/>
    <property type="match status" value="1"/>
</dbReference>
<dbReference type="InterPro" id="IPR008145">
    <property type="entry name" value="GK/Ca_channel_bsu"/>
</dbReference>
<dbReference type="CDD" id="cd00071">
    <property type="entry name" value="GMPK"/>
    <property type="match status" value="1"/>
</dbReference>
<evidence type="ECO:0000256" key="3">
    <source>
        <dbReference type="ARBA" id="ARBA00022777"/>
    </source>
</evidence>
<dbReference type="PROSITE" id="PS00856">
    <property type="entry name" value="GUANYLATE_KINASE_1"/>
    <property type="match status" value="1"/>
</dbReference>
<dbReference type="InterPro" id="IPR008144">
    <property type="entry name" value="Guanylate_kin-like_dom"/>
</dbReference>
<proteinExistence type="inferred from homology"/>
<evidence type="ECO:0000313" key="7">
    <source>
        <dbReference type="EMBL" id="CAE4579499.1"/>
    </source>
</evidence>
<keyword evidence="5" id="KW-0472">Membrane</keyword>
<feature type="compositionally biased region" description="Polar residues" evidence="4">
    <location>
        <begin position="46"/>
        <end position="55"/>
    </location>
</feature>
<feature type="region of interest" description="Disordered" evidence="4">
    <location>
        <begin position="12"/>
        <end position="55"/>
    </location>
</feature>
<dbReference type="AlphaFoldDB" id="A0A7S4QCM8"/>
<dbReference type="Pfam" id="PF00625">
    <property type="entry name" value="Guanylate_kin"/>
    <property type="match status" value="1"/>
</dbReference>
<dbReference type="PANTHER" id="PTHR23117:SF13">
    <property type="entry name" value="GUANYLATE KINASE"/>
    <property type="match status" value="1"/>
</dbReference>
<dbReference type="GO" id="GO:0005829">
    <property type="term" value="C:cytosol"/>
    <property type="evidence" value="ECO:0007669"/>
    <property type="project" value="TreeGrafter"/>
</dbReference>
<evidence type="ECO:0000256" key="1">
    <source>
        <dbReference type="ARBA" id="ARBA00005790"/>
    </source>
</evidence>
<dbReference type="InterPro" id="IPR027417">
    <property type="entry name" value="P-loop_NTPase"/>
</dbReference>
<dbReference type="InterPro" id="IPR020590">
    <property type="entry name" value="Guanylate_kinase_CS"/>
</dbReference>
<feature type="compositionally biased region" description="Polar residues" evidence="4">
    <location>
        <begin position="149"/>
        <end position="171"/>
    </location>
</feature>
<feature type="compositionally biased region" description="Basic residues" evidence="4">
    <location>
        <begin position="15"/>
        <end position="25"/>
    </location>
</feature>
<evidence type="ECO:0000256" key="4">
    <source>
        <dbReference type="SAM" id="MobiDB-lite"/>
    </source>
</evidence>
<feature type="transmembrane region" description="Helical" evidence="5">
    <location>
        <begin position="59"/>
        <end position="80"/>
    </location>
</feature>
<keyword evidence="2" id="KW-0808">Transferase</keyword>
<dbReference type="SUPFAM" id="SSF52540">
    <property type="entry name" value="P-loop containing nucleoside triphosphate hydrolases"/>
    <property type="match status" value="1"/>
</dbReference>
<dbReference type="GO" id="GO:0004385">
    <property type="term" value="F:GMP kinase activity"/>
    <property type="evidence" value="ECO:0007669"/>
    <property type="project" value="TreeGrafter"/>
</dbReference>
<dbReference type="PROSITE" id="PS50052">
    <property type="entry name" value="GUANYLATE_KINASE_2"/>
    <property type="match status" value="1"/>
</dbReference>
<dbReference type="EMBL" id="HBNS01001067">
    <property type="protein sequence ID" value="CAE4579499.1"/>
    <property type="molecule type" value="Transcribed_RNA"/>
</dbReference>
<evidence type="ECO:0000256" key="2">
    <source>
        <dbReference type="ARBA" id="ARBA00022679"/>
    </source>
</evidence>
<dbReference type="Gene3D" id="3.40.50.300">
    <property type="entry name" value="P-loop containing nucleotide triphosphate hydrolases"/>
    <property type="match status" value="1"/>
</dbReference>
<accession>A0A7S4QCM8</accession>
<gene>
    <name evidence="7" type="ORF">DBRI00130_LOCUS848</name>
</gene>